<dbReference type="PROSITE" id="PS51219">
    <property type="entry name" value="DPCK"/>
    <property type="match status" value="1"/>
</dbReference>
<dbReference type="GO" id="GO:0004140">
    <property type="term" value="F:dephospho-CoA kinase activity"/>
    <property type="evidence" value="ECO:0007669"/>
    <property type="project" value="UniProtKB-UniRule"/>
</dbReference>
<dbReference type="InterPro" id="IPR027417">
    <property type="entry name" value="P-loop_NTPase"/>
</dbReference>
<evidence type="ECO:0000313" key="7">
    <source>
        <dbReference type="EMBL" id="RST71564.1"/>
    </source>
</evidence>
<keyword evidence="8" id="KW-1185">Reference proteome</keyword>
<dbReference type="SUPFAM" id="SSF52540">
    <property type="entry name" value="P-loop containing nucleoside triphosphate hydrolases"/>
    <property type="match status" value="1"/>
</dbReference>
<evidence type="ECO:0000256" key="6">
    <source>
        <dbReference type="NCBIfam" id="TIGR00152"/>
    </source>
</evidence>
<dbReference type="Gene3D" id="3.40.50.300">
    <property type="entry name" value="P-loop containing nucleotide triphosphate hydrolases"/>
    <property type="match status" value="1"/>
</dbReference>
<reference evidence="8" key="1">
    <citation type="submission" date="2018-11" db="EMBL/GenBank/DDBJ databases">
        <title>Phylogenetic, genomic, and biogeographic characterization of a novel and ubiquitous marine invertebrate-associated Rickettsiales parasite, Candidatus Marinoinvertebrata rohwerii, gen. nov., sp. nov.</title>
        <authorList>
            <person name="Klinges J.G."/>
            <person name="Rosales S.M."/>
            <person name="Mcminds R."/>
            <person name="Shaver E.C."/>
            <person name="Shantz A."/>
            <person name="Peters E.C."/>
            <person name="Burkepile D.E."/>
            <person name="Silliman B.R."/>
            <person name="Vega Thurber R.L."/>
        </authorList>
    </citation>
    <scope>NUCLEOTIDE SEQUENCE [LARGE SCALE GENOMIC DNA]</scope>
    <source>
        <strain evidence="8">a_cerv_44</strain>
    </source>
</reference>
<dbReference type="NCBIfam" id="TIGR00152">
    <property type="entry name" value="dephospho-CoA kinase"/>
    <property type="match status" value="1"/>
</dbReference>
<dbReference type="EMBL" id="RXFM01000006">
    <property type="protein sequence ID" value="RST71564.1"/>
    <property type="molecule type" value="Genomic_DNA"/>
</dbReference>
<dbReference type="InterPro" id="IPR001977">
    <property type="entry name" value="Depp_CoAkinase"/>
</dbReference>
<dbReference type="UniPathway" id="UPA00241">
    <property type="reaction ID" value="UER00356"/>
</dbReference>
<keyword evidence="5" id="KW-0963">Cytoplasm</keyword>
<organism evidence="7 8">
    <name type="scientific">Candidatus Aquarickettsia rohweri</name>
    <dbReference type="NCBI Taxonomy" id="2602574"/>
    <lineage>
        <taxon>Bacteria</taxon>
        <taxon>Pseudomonadati</taxon>
        <taxon>Pseudomonadota</taxon>
        <taxon>Alphaproteobacteria</taxon>
        <taxon>Rickettsiales</taxon>
        <taxon>Candidatus Midichloriaceae</taxon>
        <taxon>Candidatus Aquarickettsia</taxon>
    </lineage>
</organism>
<dbReference type="OrthoDB" id="9812943at2"/>
<evidence type="ECO:0000256" key="5">
    <source>
        <dbReference type="HAMAP-Rule" id="MF_00376"/>
    </source>
</evidence>
<keyword evidence="5 7" id="KW-0808">Transferase</keyword>
<comment type="catalytic activity">
    <reaction evidence="5">
        <text>3'-dephospho-CoA + ATP = ADP + CoA + H(+)</text>
        <dbReference type="Rhea" id="RHEA:18245"/>
        <dbReference type="ChEBI" id="CHEBI:15378"/>
        <dbReference type="ChEBI" id="CHEBI:30616"/>
        <dbReference type="ChEBI" id="CHEBI:57287"/>
        <dbReference type="ChEBI" id="CHEBI:57328"/>
        <dbReference type="ChEBI" id="CHEBI:456216"/>
        <dbReference type="EC" id="2.7.1.24"/>
    </reaction>
</comment>
<dbReference type="GO" id="GO:0005737">
    <property type="term" value="C:cytoplasm"/>
    <property type="evidence" value="ECO:0007669"/>
    <property type="project" value="UniProtKB-SubCell"/>
</dbReference>
<dbReference type="CDD" id="cd02022">
    <property type="entry name" value="DPCK"/>
    <property type="match status" value="1"/>
</dbReference>
<evidence type="ECO:0000313" key="8">
    <source>
        <dbReference type="Proteomes" id="UP000279470"/>
    </source>
</evidence>
<dbReference type="HAMAP" id="MF_00376">
    <property type="entry name" value="Dephospho_CoA_kinase"/>
    <property type="match status" value="1"/>
</dbReference>
<dbReference type="EC" id="2.7.1.24" evidence="5 6"/>
<dbReference type="RefSeq" id="WP_126044265.1">
    <property type="nucleotide sequence ID" value="NZ_RXFM01000006.1"/>
</dbReference>
<dbReference type="Proteomes" id="UP000279470">
    <property type="component" value="Unassembled WGS sequence"/>
</dbReference>
<name>A0A429XUC4_9RICK</name>
<accession>A0A429XUC4</accession>
<comment type="subcellular location">
    <subcellularLocation>
        <location evidence="5">Cytoplasm</location>
    </subcellularLocation>
</comment>
<keyword evidence="5 7" id="KW-0418">Kinase</keyword>
<comment type="similarity">
    <text evidence="1 5">Belongs to the CoaE family.</text>
</comment>
<dbReference type="GO" id="GO:0005524">
    <property type="term" value="F:ATP binding"/>
    <property type="evidence" value="ECO:0007669"/>
    <property type="project" value="UniProtKB-UniRule"/>
</dbReference>
<feature type="binding site" evidence="5">
    <location>
        <begin position="20"/>
        <end position="25"/>
    </location>
    <ligand>
        <name>ATP</name>
        <dbReference type="ChEBI" id="CHEBI:30616"/>
    </ligand>
</feature>
<gene>
    <name evidence="5 7" type="primary">coaE</name>
    <name evidence="7" type="ORF">EIC27_00805</name>
</gene>
<evidence type="ECO:0000256" key="4">
    <source>
        <dbReference type="ARBA" id="ARBA00022993"/>
    </source>
</evidence>
<comment type="pathway">
    <text evidence="5">Cofactor biosynthesis; coenzyme A biosynthesis; CoA from (R)-pantothenate: step 5/5.</text>
</comment>
<keyword evidence="4 5" id="KW-0173">Coenzyme A biosynthesis</keyword>
<proteinExistence type="inferred from homology"/>
<evidence type="ECO:0000256" key="3">
    <source>
        <dbReference type="ARBA" id="ARBA00022840"/>
    </source>
</evidence>
<evidence type="ECO:0000256" key="1">
    <source>
        <dbReference type="ARBA" id="ARBA00009018"/>
    </source>
</evidence>
<dbReference type="AlphaFoldDB" id="A0A429XUC4"/>
<protein>
    <recommendedName>
        <fullName evidence="5 6">Dephospho-CoA kinase</fullName>
        <ecNumber evidence="5 6">2.7.1.24</ecNumber>
    </recommendedName>
    <alternativeName>
        <fullName evidence="5">Dephosphocoenzyme A kinase</fullName>
    </alternativeName>
</protein>
<keyword evidence="2 5" id="KW-0547">Nucleotide-binding</keyword>
<dbReference type="GO" id="GO:0015937">
    <property type="term" value="P:coenzyme A biosynthetic process"/>
    <property type="evidence" value="ECO:0007669"/>
    <property type="project" value="UniProtKB-UniRule"/>
</dbReference>
<keyword evidence="3 5" id="KW-0067">ATP-binding</keyword>
<comment type="caution">
    <text evidence="7">The sequence shown here is derived from an EMBL/GenBank/DDBJ whole genome shotgun (WGS) entry which is preliminary data.</text>
</comment>
<dbReference type="Pfam" id="PF01121">
    <property type="entry name" value="CoaE"/>
    <property type="match status" value="1"/>
</dbReference>
<comment type="function">
    <text evidence="5">Catalyzes the phosphorylation of the 3'-hydroxyl group of dephosphocoenzyme A to form coenzyme A.</text>
</comment>
<evidence type="ECO:0000256" key="2">
    <source>
        <dbReference type="ARBA" id="ARBA00022741"/>
    </source>
</evidence>
<sequence length="210" mass="24814">MKCKLGARHGNVIGLTGNIASGKSLALAVFKKSGFLTFSLDNYVHKIMNENTSLKEKICIKFPNCVINGNISRSILGNIVFNNKTDMASLQEMIVPYTKKRLEEIYNMINKNKSRSAVIEIPLLFEKNREKYFDKIIYLYSSTKTMLKRSLNRKNMNRKRFFDILENQYNKEEVINKVDFLIYNENKHYLFKYLKQIIHYGRFKRSYIRH</sequence>